<dbReference type="EMBL" id="CP000248">
    <property type="protein sequence ID" value="ABD25767.1"/>
    <property type="molecule type" value="Genomic_DNA"/>
</dbReference>
<feature type="domain" description="DUF7947" evidence="1">
    <location>
        <begin position="48"/>
        <end position="122"/>
    </location>
</feature>
<dbReference type="KEGG" id="nar:Saro_1323"/>
<dbReference type="Pfam" id="PF25679">
    <property type="entry name" value="DUF7947"/>
    <property type="match status" value="1"/>
</dbReference>
<sequence length="128" mass="13981">MTKNVGPRAGPSVCTATIYPVKGTPALLTTEDAEIIRESLKLDWQPLGEILLRTDGFKFHTSGLSIENPEGDGFLMAKVSDPKFKDEENVYTEAAQRRSAITVLARKGYRGGKLAAVEIVEFLNEVPS</sequence>
<gene>
    <name evidence="2" type="ordered locus">Saro_1323</name>
</gene>
<reference evidence="3" key="1">
    <citation type="submission" date="2006-01" db="EMBL/GenBank/DDBJ databases">
        <title>Complete sequence of Novosphingobium aromaticivorans DSM 12444.</title>
        <authorList>
            <consortium name="US DOE Joint Genome Institute"/>
            <person name="Copeland A."/>
            <person name="Lucas S."/>
            <person name="Lapidus A."/>
            <person name="Barry K."/>
            <person name="Detter J.C."/>
            <person name="Glavina T."/>
            <person name="Hammon N."/>
            <person name="Israni S."/>
            <person name="Pitluck S."/>
            <person name="Chain P."/>
            <person name="Malfatti S."/>
            <person name="Shin M."/>
            <person name="Vergez L."/>
            <person name="Schmutz J."/>
            <person name="Larimer F."/>
            <person name="Land M."/>
            <person name="Kyrpides N."/>
            <person name="Ivanova N."/>
            <person name="Fredrickson J."/>
            <person name="Balkwill D."/>
            <person name="Romine M.F."/>
            <person name="Richardson P."/>
        </authorList>
    </citation>
    <scope>NUCLEOTIDE SEQUENCE [LARGE SCALE GENOMIC DNA]</scope>
    <source>
        <strain evidence="3">ATCC 700278 / DSM 12444 / CCUG 56034 / CIP 105152 / NBRC 16084 / F199</strain>
    </source>
</reference>
<evidence type="ECO:0000313" key="2">
    <source>
        <dbReference type="EMBL" id="ABD25767.1"/>
    </source>
</evidence>
<dbReference type="RefSeq" id="WP_011444981.1">
    <property type="nucleotide sequence ID" value="NC_007794.1"/>
</dbReference>
<organism evidence="2 3">
    <name type="scientific">Novosphingobium aromaticivorans (strain ATCC 700278 / DSM 12444 / CCUG 56034 / CIP 105152 / NBRC 16084 / F199)</name>
    <dbReference type="NCBI Taxonomy" id="279238"/>
    <lineage>
        <taxon>Bacteria</taxon>
        <taxon>Pseudomonadati</taxon>
        <taxon>Pseudomonadota</taxon>
        <taxon>Alphaproteobacteria</taxon>
        <taxon>Sphingomonadales</taxon>
        <taxon>Sphingomonadaceae</taxon>
        <taxon>Novosphingobium</taxon>
    </lineage>
</organism>
<name>Q2G8Q6_NOVAD</name>
<proteinExistence type="predicted"/>
<keyword evidence="3" id="KW-1185">Reference proteome</keyword>
<dbReference type="AlphaFoldDB" id="Q2G8Q6"/>
<dbReference type="STRING" id="279238.Saro_1323"/>
<evidence type="ECO:0000313" key="3">
    <source>
        <dbReference type="Proteomes" id="UP000009134"/>
    </source>
</evidence>
<evidence type="ECO:0000259" key="1">
    <source>
        <dbReference type="Pfam" id="PF25679"/>
    </source>
</evidence>
<dbReference type="Proteomes" id="UP000009134">
    <property type="component" value="Chromosome"/>
</dbReference>
<dbReference type="InterPro" id="IPR057707">
    <property type="entry name" value="DUF7947"/>
</dbReference>
<dbReference type="HOGENOM" id="CLU_1957318_0_0_5"/>
<accession>Q2G8Q6</accession>
<protein>
    <recommendedName>
        <fullName evidence="1">DUF7947 domain-containing protein</fullName>
    </recommendedName>
</protein>